<dbReference type="PANTHER" id="PTHR21356">
    <property type="entry name" value="ARMADILLO REPEAT CONTAINING 2"/>
    <property type="match status" value="1"/>
</dbReference>
<name>A0A667WWA8_9TELE</name>
<reference evidence="2" key="2">
    <citation type="submission" date="2025-08" db="UniProtKB">
        <authorList>
            <consortium name="Ensembl"/>
        </authorList>
    </citation>
    <scope>IDENTIFICATION</scope>
</reference>
<evidence type="ECO:0000313" key="2">
    <source>
        <dbReference type="Ensembl" id="ENSMMDP00005004779.1"/>
    </source>
</evidence>
<organism evidence="2 3">
    <name type="scientific">Myripristis murdjan</name>
    <name type="common">pinecone soldierfish</name>
    <dbReference type="NCBI Taxonomy" id="586833"/>
    <lineage>
        <taxon>Eukaryota</taxon>
        <taxon>Metazoa</taxon>
        <taxon>Chordata</taxon>
        <taxon>Craniata</taxon>
        <taxon>Vertebrata</taxon>
        <taxon>Euteleostomi</taxon>
        <taxon>Actinopterygii</taxon>
        <taxon>Neopterygii</taxon>
        <taxon>Teleostei</taxon>
        <taxon>Neoteleostei</taxon>
        <taxon>Acanthomorphata</taxon>
        <taxon>Holocentriformes</taxon>
        <taxon>Holocentridae</taxon>
        <taxon>Myripristis</taxon>
    </lineage>
</organism>
<feature type="region of interest" description="Disordered" evidence="1">
    <location>
        <begin position="41"/>
        <end position="93"/>
    </location>
</feature>
<sequence>MASMERKREIASPFTPRRCALRKTSAEIVSEARQSLRTLCTQRPFTPKDGHRQLFGGSSVRANHDGRPPSTFRSDTNSKTKSPFSSEVLTSVL</sequence>
<protein>
    <submittedName>
        <fullName evidence="2">Uncharacterized protein</fullName>
    </submittedName>
</protein>
<dbReference type="InParanoid" id="A0A667WWA8"/>
<keyword evidence="3" id="KW-1185">Reference proteome</keyword>
<dbReference type="InterPro" id="IPR038905">
    <property type="entry name" value="ARMC2"/>
</dbReference>
<feature type="compositionally biased region" description="Polar residues" evidence="1">
    <location>
        <begin position="71"/>
        <end position="93"/>
    </location>
</feature>
<dbReference type="Ensembl" id="ENSMMDT00005004915.1">
    <property type="protein sequence ID" value="ENSMMDP00005004779.1"/>
    <property type="gene ID" value="ENSMMDG00005002632.1"/>
</dbReference>
<dbReference type="PANTHER" id="PTHR21356:SF1">
    <property type="entry name" value="ARMADILLO REPEAT-CONTAINING PROTEIN 2"/>
    <property type="match status" value="1"/>
</dbReference>
<dbReference type="GO" id="GO:0007288">
    <property type="term" value="P:sperm axoneme assembly"/>
    <property type="evidence" value="ECO:0007669"/>
    <property type="project" value="TreeGrafter"/>
</dbReference>
<reference evidence="2" key="3">
    <citation type="submission" date="2025-09" db="UniProtKB">
        <authorList>
            <consortium name="Ensembl"/>
        </authorList>
    </citation>
    <scope>IDENTIFICATION</scope>
</reference>
<dbReference type="GeneTree" id="ENSGT00940000178331"/>
<evidence type="ECO:0000313" key="3">
    <source>
        <dbReference type="Proteomes" id="UP000472263"/>
    </source>
</evidence>
<accession>A0A667WWA8</accession>
<dbReference type="Proteomes" id="UP000472263">
    <property type="component" value="Chromosome 24"/>
</dbReference>
<dbReference type="AlphaFoldDB" id="A0A667WWA8"/>
<evidence type="ECO:0000256" key="1">
    <source>
        <dbReference type="SAM" id="MobiDB-lite"/>
    </source>
</evidence>
<proteinExistence type="predicted"/>
<reference evidence="2" key="1">
    <citation type="submission" date="2019-06" db="EMBL/GenBank/DDBJ databases">
        <authorList>
            <consortium name="Wellcome Sanger Institute Data Sharing"/>
        </authorList>
    </citation>
    <scope>NUCLEOTIDE SEQUENCE [LARGE SCALE GENOMIC DNA]</scope>
</reference>